<proteinExistence type="predicted"/>
<gene>
    <name evidence="3" type="primary">LOC118886251</name>
</gene>
<feature type="region of interest" description="Disordered" evidence="1">
    <location>
        <begin position="99"/>
        <end position="131"/>
    </location>
</feature>
<reference evidence="3" key="1">
    <citation type="submission" date="2025-08" db="UniProtKB">
        <authorList>
            <consortium name="RefSeq"/>
        </authorList>
    </citation>
    <scope>IDENTIFICATION</scope>
    <source>
        <tissue evidence="3">Epidermis and Blubber</tissue>
    </source>
</reference>
<evidence type="ECO:0000313" key="3">
    <source>
        <dbReference type="RefSeq" id="XP_036691586.1"/>
    </source>
</evidence>
<dbReference type="AlphaFoldDB" id="A0A8B8W3D0"/>
<feature type="region of interest" description="Disordered" evidence="1">
    <location>
        <begin position="1"/>
        <end position="40"/>
    </location>
</feature>
<accession>A0A8B8W3D0</accession>
<organism evidence="2 3">
    <name type="scientific">Balaenoptera musculus</name>
    <name type="common">Blue whale</name>
    <dbReference type="NCBI Taxonomy" id="9771"/>
    <lineage>
        <taxon>Eukaryota</taxon>
        <taxon>Metazoa</taxon>
        <taxon>Chordata</taxon>
        <taxon>Craniata</taxon>
        <taxon>Vertebrata</taxon>
        <taxon>Euteleostomi</taxon>
        <taxon>Mammalia</taxon>
        <taxon>Eutheria</taxon>
        <taxon>Laurasiatheria</taxon>
        <taxon>Artiodactyla</taxon>
        <taxon>Whippomorpha</taxon>
        <taxon>Cetacea</taxon>
        <taxon>Mysticeti</taxon>
        <taxon>Balaenopteridae</taxon>
        <taxon>Balaenoptera</taxon>
    </lineage>
</organism>
<dbReference type="RefSeq" id="XP_036691586.1">
    <property type="nucleotide sequence ID" value="XM_036835691.1"/>
</dbReference>
<dbReference type="Proteomes" id="UP000694857">
    <property type="component" value="Chromosome 20"/>
</dbReference>
<feature type="compositionally biased region" description="Basic and acidic residues" evidence="1">
    <location>
        <begin position="1"/>
        <end position="13"/>
    </location>
</feature>
<name>A0A8B8W3D0_BALMU</name>
<keyword evidence="2" id="KW-1185">Reference proteome</keyword>
<evidence type="ECO:0000313" key="2">
    <source>
        <dbReference type="Proteomes" id="UP000694857"/>
    </source>
</evidence>
<protein>
    <submittedName>
        <fullName evidence="3">ATP-binding cassette sub-family A member 10-like</fullName>
    </submittedName>
</protein>
<evidence type="ECO:0000256" key="1">
    <source>
        <dbReference type="SAM" id="MobiDB-lite"/>
    </source>
</evidence>
<dbReference type="GeneID" id="118886251"/>
<dbReference type="KEGG" id="bmus:118886251"/>
<sequence>MKYGKETMRKDPVFRISPRRSENYPNPEEPEEDEDVQTERVKTANGLTTSSLHEKPVIMASCLHKEYKEKKKSCFSTRKKKRAVWNVSFCVDKAVLRAERPGEPSGGASGRAIHREGPRGAAARVVKCPSQ</sequence>